<evidence type="ECO:0000313" key="2">
    <source>
        <dbReference type="Proteomes" id="UP000002210"/>
    </source>
</evidence>
<dbReference type="AlphaFoldDB" id="A0A158RUN8"/>
<name>A0A158RUN8_BACC3</name>
<accession>A0A158RUN8</accession>
<gene>
    <name evidence="1" type="ordered locus">BCA_0356</name>
</gene>
<reference evidence="1 2" key="1">
    <citation type="submission" date="2009-02" db="EMBL/GenBank/DDBJ databases">
        <title>Genome sequence of Bacillus cereus 03BB102.</title>
        <authorList>
            <person name="Dodson R.J."/>
            <person name="Jackson P."/>
            <person name="Munk A.C."/>
            <person name="Brettin T."/>
            <person name="Bruce D."/>
            <person name="Detter C."/>
            <person name="Tapia R."/>
            <person name="Han C."/>
            <person name="Sutton G."/>
            <person name="Sims D."/>
        </authorList>
    </citation>
    <scope>NUCLEOTIDE SEQUENCE [LARGE SCALE GENOMIC DNA]</scope>
    <source>
        <strain evidence="1 2">03BB102</strain>
    </source>
</reference>
<evidence type="ECO:0000313" key="1">
    <source>
        <dbReference type="EMBL" id="ACO31258.1"/>
    </source>
</evidence>
<dbReference type="KEGG" id="bcx:BCA_0356"/>
<dbReference type="EMBL" id="CP001407">
    <property type="protein sequence ID" value="ACO31258.1"/>
    <property type="molecule type" value="Genomic_DNA"/>
</dbReference>
<organism evidence="1 2">
    <name type="scientific">Bacillus cereus (strain 03BB102)</name>
    <dbReference type="NCBI Taxonomy" id="572264"/>
    <lineage>
        <taxon>Bacteria</taxon>
        <taxon>Bacillati</taxon>
        <taxon>Bacillota</taxon>
        <taxon>Bacilli</taxon>
        <taxon>Bacillales</taxon>
        <taxon>Bacillaceae</taxon>
        <taxon>Bacillus</taxon>
        <taxon>Bacillus cereus group</taxon>
    </lineage>
</organism>
<dbReference type="Proteomes" id="UP000002210">
    <property type="component" value="Chromosome"/>
</dbReference>
<sequence length="41" mass="4980">MTCNKEGLNKFYTPFSYLIDIYEKQKGGMKVFFIFFKKMKD</sequence>
<proteinExistence type="predicted"/>
<protein>
    <submittedName>
        <fullName evidence="1">Uncharacterized protein</fullName>
    </submittedName>
</protein>